<evidence type="ECO:0000313" key="9">
    <source>
        <dbReference type="Proteomes" id="UP000430021"/>
    </source>
</evidence>
<reference evidence="8 9" key="1">
    <citation type="submission" date="2019-12" db="EMBL/GenBank/DDBJ databases">
        <title>Genomic-based taxomic classification of the family Erythrobacteraceae.</title>
        <authorList>
            <person name="Xu L."/>
        </authorList>
    </citation>
    <scope>NUCLEOTIDE SEQUENCE [LARGE SCALE GENOMIC DNA]</scope>
    <source>
        <strain evidence="8 9">JCM 10282</strain>
    </source>
</reference>
<dbReference type="OrthoDB" id="9760084at2"/>
<dbReference type="InterPro" id="IPR023343">
    <property type="entry name" value="Penicillin_amidase_dom1"/>
</dbReference>
<dbReference type="InterPro" id="IPR043146">
    <property type="entry name" value="Penicillin_amidase_N_B-knob"/>
</dbReference>
<accession>A0A6I4UQE6</accession>
<dbReference type="Gene3D" id="3.60.20.10">
    <property type="entry name" value="Glutamine Phosphoribosylpyrophosphate, subunit 1, domain 1"/>
    <property type="match status" value="1"/>
</dbReference>
<dbReference type="GO" id="GO:0017000">
    <property type="term" value="P:antibiotic biosynthetic process"/>
    <property type="evidence" value="ECO:0007669"/>
    <property type="project" value="InterPro"/>
</dbReference>
<dbReference type="Gene3D" id="2.30.120.10">
    <property type="match status" value="1"/>
</dbReference>
<dbReference type="Proteomes" id="UP000430021">
    <property type="component" value="Unassembled WGS sequence"/>
</dbReference>
<dbReference type="InterPro" id="IPR002692">
    <property type="entry name" value="S45"/>
</dbReference>
<dbReference type="Gene3D" id="1.10.1400.10">
    <property type="match status" value="1"/>
</dbReference>
<feature type="binding site" evidence="6">
    <location>
        <position position="262"/>
    </location>
    <ligand>
        <name>Ca(2+)</name>
        <dbReference type="ChEBI" id="CHEBI:29108"/>
    </ligand>
</feature>
<comment type="caution">
    <text evidence="8">The sequence shown here is derived from an EMBL/GenBank/DDBJ whole genome shotgun (WGS) entry which is preliminary data.</text>
</comment>
<gene>
    <name evidence="8" type="ORF">GRI59_14820</name>
</gene>
<organism evidence="8 9">
    <name type="scientific">Erythrobacter ramosus</name>
    <dbReference type="NCBI Taxonomy" id="35811"/>
    <lineage>
        <taxon>Bacteria</taxon>
        <taxon>Pseudomonadati</taxon>
        <taxon>Pseudomonadota</taxon>
        <taxon>Alphaproteobacteria</taxon>
        <taxon>Sphingomonadales</taxon>
        <taxon>Erythrobacteraceae</taxon>
        <taxon>Erythrobacter/Porphyrobacter group</taxon>
        <taxon>Erythrobacter</taxon>
    </lineage>
</organism>
<protein>
    <submittedName>
        <fullName evidence="8">Acylase</fullName>
    </submittedName>
</protein>
<evidence type="ECO:0000256" key="6">
    <source>
        <dbReference type="PIRSR" id="PIRSR001227-2"/>
    </source>
</evidence>
<feature type="binding site" evidence="6">
    <location>
        <position position="259"/>
    </location>
    <ligand>
        <name>Ca(2+)</name>
        <dbReference type="ChEBI" id="CHEBI:29108"/>
    </ligand>
</feature>
<dbReference type="InterPro" id="IPR029055">
    <property type="entry name" value="Ntn_hydrolases_N"/>
</dbReference>
<keyword evidence="4" id="KW-0865">Zymogen</keyword>
<evidence type="ECO:0000256" key="5">
    <source>
        <dbReference type="PIRSR" id="PIRSR001227-1"/>
    </source>
</evidence>
<sequence>MPVRRFTTFCAVSLLLSTAAHAAPYRAEIVRDDWGIAHITGRSDADAVFGMIYAQAEDDFNRIEMNYLTSLGRLAEAEGEKALWQDLRQRLWIDPNELKADYAKSPPWLRNLMQAWAAGLNKYLADHPEVKPKVLTRFEPWMALSFSEGSIGGDISRVSLAQLQAFYERRTIAMTPEERGLVQREPTGSNGFVIAPSHSASGHPLLLINPHTSFFFRAEQQVTSRQGLNTYGAATWGQFFIYQGFNQNAGWMHTTSTADTIDEFVVTVETATGGDGWTYRYGKEQRRVTVKTVALAYRKPDGTTGSRTFNTYATHHGPVVREADGKWISAALMHRPVAALKQSFLRTKVKDLAGFLRVAELQANSSNNTLFASKTGETALLLPQFMPRRDPRFDYTKPVDGSDPATDWQGLHPLSELPQVVNPANGWTMNVNDGPWWAAGSDSPKQAAYARYFDKLGTTPRTPHAIKVLSATPKFTLDSLIAAAYDPWIPLFAEQLPELVAAQARNPSASREEAVALLAAWDHRWSLTSTETSLAVFWADALWERAAAAAGVPLAPVQQALMAQASDAEKLASLDAAITRLKEDFGSWRVPWGEINRFQRLDGAIVRTFDDAKPSIPVPFVSANWGSLASFGAQRYPGTQRYYGDYGNSFVAVVEFGPRIRARAVTAGGLSGDPASPHFNDQAPRYAEGNLREVQFYPEDLIGKSSSRKVVRGE</sequence>
<keyword evidence="6" id="KW-0479">Metal-binding</keyword>
<dbReference type="PANTHER" id="PTHR34218:SF3">
    <property type="entry name" value="ACYL-HOMOSERINE LACTONE ACYLASE PVDQ"/>
    <property type="match status" value="1"/>
</dbReference>
<dbReference type="InterPro" id="IPR014395">
    <property type="entry name" value="Pen/GL7ACA/AHL_acylase"/>
</dbReference>
<proteinExistence type="inferred from homology"/>
<dbReference type="EMBL" id="WTYB01000004">
    <property type="protein sequence ID" value="MXP39879.1"/>
    <property type="molecule type" value="Genomic_DNA"/>
</dbReference>
<dbReference type="GO" id="GO:0016811">
    <property type="term" value="F:hydrolase activity, acting on carbon-nitrogen (but not peptide) bonds, in linear amides"/>
    <property type="evidence" value="ECO:0007669"/>
    <property type="project" value="InterPro"/>
</dbReference>
<feature type="signal peptide" evidence="7">
    <location>
        <begin position="1"/>
        <end position="22"/>
    </location>
</feature>
<feature type="chain" id="PRO_5026169339" evidence="7">
    <location>
        <begin position="23"/>
        <end position="714"/>
    </location>
</feature>
<evidence type="ECO:0000313" key="8">
    <source>
        <dbReference type="EMBL" id="MXP39879.1"/>
    </source>
</evidence>
<comment type="similarity">
    <text evidence="1">Belongs to the peptidase S45 family.</text>
</comment>
<evidence type="ECO:0000256" key="3">
    <source>
        <dbReference type="ARBA" id="ARBA00022801"/>
    </source>
</evidence>
<feature type="active site" description="Nucleophile" evidence="5">
    <location>
        <position position="189"/>
    </location>
</feature>
<dbReference type="GO" id="GO:0046872">
    <property type="term" value="F:metal ion binding"/>
    <property type="evidence" value="ECO:0007669"/>
    <property type="project" value="UniProtKB-KW"/>
</dbReference>
<dbReference type="InterPro" id="IPR043147">
    <property type="entry name" value="Penicillin_amidase_A-knob"/>
</dbReference>
<name>A0A6I4UQE6_9SPHN</name>
<keyword evidence="3" id="KW-0378">Hydrolase</keyword>
<keyword evidence="6" id="KW-0106">Calcium</keyword>
<dbReference type="AlphaFoldDB" id="A0A6I4UQE6"/>
<evidence type="ECO:0000256" key="4">
    <source>
        <dbReference type="ARBA" id="ARBA00023145"/>
    </source>
</evidence>
<dbReference type="Pfam" id="PF01804">
    <property type="entry name" value="Penicil_amidase"/>
    <property type="match status" value="1"/>
</dbReference>
<dbReference type="PIRSF" id="PIRSF001227">
    <property type="entry name" value="Pen_acylase"/>
    <property type="match status" value="1"/>
</dbReference>
<keyword evidence="2 7" id="KW-0732">Signal</keyword>
<dbReference type="PANTHER" id="PTHR34218">
    <property type="entry name" value="PEPTIDASE S45 PENICILLIN AMIDASE"/>
    <property type="match status" value="1"/>
</dbReference>
<evidence type="ECO:0000256" key="1">
    <source>
        <dbReference type="ARBA" id="ARBA00006586"/>
    </source>
</evidence>
<evidence type="ECO:0000256" key="7">
    <source>
        <dbReference type="SAM" id="SignalP"/>
    </source>
</evidence>
<evidence type="ECO:0000256" key="2">
    <source>
        <dbReference type="ARBA" id="ARBA00022729"/>
    </source>
</evidence>
<comment type="cofactor">
    <cofactor evidence="6">
        <name>Ca(2+)</name>
        <dbReference type="ChEBI" id="CHEBI:29108"/>
    </cofactor>
    <text evidence="6">Binds 1 Ca(2+) ion per dimer.</text>
</comment>
<dbReference type="SUPFAM" id="SSF56235">
    <property type="entry name" value="N-terminal nucleophile aminohydrolases (Ntn hydrolases)"/>
    <property type="match status" value="1"/>
</dbReference>
<dbReference type="Gene3D" id="1.10.439.10">
    <property type="entry name" value="Penicillin Amidohydrolase, domain 1"/>
    <property type="match status" value="1"/>
</dbReference>